<dbReference type="InterPro" id="IPR011650">
    <property type="entry name" value="Peptidase_M20_dimer"/>
</dbReference>
<dbReference type="Proteomes" id="UP001516023">
    <property type="component" value="Unassembled WGS sequence"/>
</dbReference>
<feature type="region of interest" description="Disordered" evidence="3">
    <location>
        <begin position="747"/>
        <end position="779"/>
    </location>
</feature>
<dbReference type="Pfam" id="PF07687">
    <property type="entry name" value="M20_dimer"/>
    <property type="match status" value="1"/>
</dbReference>
<keyword evidence="4" id="KW-0732">Signal</keyword>
<organism evidence="7 8">
    <name type="scientific">Cyclotella cryptica</name>
    <dbReference type="NCBI Taxonomy" id="29204"/>
    <lineage>
        <taxon>Eukaryota</taxon>
        <taxon>Sar</taxon>
        <taxon>Stramenopiles</taxon>
        <taxon>Ochrophyta</taxon>
        <taxon>Bacillariophyta</taxon>
        <taxon>Coscinodiscophyceae</taxon>
        <taxon>Thalassiosirophycidae</taxon>
        <taxon>Stephanodiscales</taxon>
        <taxon>Stephanodiscaceae</taxon>
        <taxon>Cyclotella</taxon>
    </lineage>
</organism>
<dbReference type="Pfam" id="PF01170">
    <property type="entry name" value="UPF0020"/>
    <property type="match status" value="1"/>
</dbReference>
<dbReference type="SUPFAM" id="SSF53187">
    <property type="entry name" value="Zn-dependent exopeptidases"/>
    <property type="match status" value="1"/>
</dbReference>
<keyword evidence="8" id="KW-1185">Reference proteome</keyword>
<dbReference type="InterPro" id="IPR036264">
    <property type="entry name" value="Bact_exopeptidase_dim_dom"/>
</dbReference>
<feature type="domain" description="Ribosomal RNA large subunit methyltransferase K/L-like methyltransferase" evidence="5">
    <location>
        <begin position="1054"/>
        <end position="1196"/>
    </location>
</feature>
<dbReference type="FunFam" id="3.30.70.360:FF:000001">
    <property type="entry name" value="N-acetyldiaminopimelate deacetylase"/>
    <property type="match status" value="1"/>
</dbReference>
<name>A0ABD3PSE0_9STRA</name>
<reference evidence="7 8" key="1">
    <citation type="journal article" date="2020" name="G3 (Bethesda)">
        <title>Improved Reference Genome for Cyclotella cryptica CCMP332, a Model for Cell Wall Morphogenesis, Salinity Adaptation, and Lipid Production in Diatoms (Bacillariophyta).</title>
        <authorList>
            <person name="Roberts W.R."/>
            <person name="Downey K.M."/>
            <person name="Ruck E.C."/>
            <person name="Traller J.C."/>
            <person name="Alverson A.J."/>
        </authorList>
    </citation>
    <scope>NUCLEOTIDE SEQUENCE [LARGE SCALE GENOMIC DNA]</scope>
    <source>
        <strain evidence="7 8">CCMP332</strain>
    </source>
</reference>
<evidence type="ECO:0000256" key="3">
    <source>
        <dbReference type="SAM" id="MobiDB-lite"/>
    </source>
</evidence>
<dbReference type="CDD" id="cd11715">
    <property type="entry name" value="THUMP_AdoMetMT"/>
    <property type="match status" value="1"/>
</dbReference>
<dbReference type="Gene3D" id="3.40.630.10">
    <property type="entry name" value="Zn peptidases"/>
    <property type="match status" value="1"/>
</dbReference>
<dbReference type="InterPro" id="IPR002933">
    <property type="entry name" value="Peptidase_M20"/>
</dbReference>
<evidence type="ECO:0000313" key="8">
    <source>
        <dbReference type="Proteomes" id="UP001516023"/>
    </source>
</evidence>
<evidence type="ECO:0000313" key="7">
    <source>
        <dbReference type="EMBL" id="KAL3791033.1"/>
    </source>
</evidence>
<dbReference type="InterPro" id="IPR017439">
    <property type="entry name" value="Amidohydrolase"/>
</dbReference>
<dbReference type="Gene3D" id="3.40.50.150">
    <property type="entry name" value="Vaccinia Virus protein VP39"/>
    <property type="match status" value="1"/>
</dbReference>
<dbReference type="Pfam" id="PF01546">
    <property type="entry name" value="Peptidase_M20"/>
    <property type="match status" value="1"/>
</dbReference>
<dbReference type="PANTHER" id="PTHR11014:SF63">
    <property type="entry name" value="METALLOPEPTIDASE, PUTATIVE (AFU_ORTHOLOGUE AFUA_6G09600)-RELATED"/>
    <property type="match status" value="1"/>
</dbReference>
<dbReference type="GO" id="GO:0043527">
    <property type="term" value="C:tRNA methyltransferase complex"/>
    <property type="evidence" value="ECO:0007669"/>
    <property type="project" value="UniProtKB-ARBA"/>
</dbReference>
<comment type="caution">
    <text evidence="7">The sequence shown here is derived from an EMBL/GenBank/DDBJ whole genome shotgun (WGS) entry which is preliminary data.</text>
</comment>
<dbReference type="InterPro" id="IPR029063">
    <property type="entry name" value="SAM-dependent_MTases_sf"/>
</dbReference>
<gene>
    <name evidence="7" type="ORF">HJC23_003022</name>
</gene>
<dbReference type="PANTHER" id="PTHR11014">
    <property type="entry name" value="PEPTIDASE M20 FAMILY MEMBER"/>
    <property type="match status" value="1"/>
</dbReference>
<evidence type="ECO:0000259" key="5">
    <source>
        <dbReference type="Pfam" id="PF01170"/>
    </source>
</evidence>
<dbReference type="EMBL" id="JABMIG020000119">
    <property type="protein sequence ID" value="KAL3791033.1"/>
    <property type="molecule type" value="Genomic_DNA"/>
</dbReference>
<evidence type="ECO:0000259" key="6">
    <source>
        <dbReference type="Pfam" id="PF07687"/>
    </source>
</evidence>
<comment type="similarity">
    <text evidence="1">Belongs to the peptidase M20 family.</text>
</comment>
<dbReference type="SUPFAM" id="SSF55031">
    <property type="entry name" value="Bacterial exopeptidase dimerisation domain"/>
    <property type="match status" value="1"/>
</dbReference>
<feature type="domain" description="Peptidase M20 dimerisation" evidence="6">
    <location>
        <begin position="358"/>
        <end position="454"/>
    </location>
</feature>
<dbReference type="SUPFAM" id="SSF53335">
    <property type="entry name" value="S-adenosyl-L-methionine-dependent methyltransferases"/>
    <property type="match status" value="1"/>
</dbReference>
<accession>A0ABD3PSE0</accession>
<proteinExistence type="inferred from homology"/>
<protein>
    <recommendedName>
        <fullName evidence="9">Peptidase M20 dimerisation domain-containing protein</fullName>
    </recommendedName>
</protein>
<dbReference type="InterPro" id="IPR000241">
    <property type="entry name" value="RlmKL-like_Mtase"/>
</dbReference>
<keyword evidence="2" id="KW-0378">Hydrolase</keyword>
<evidence type="ECO:0008006" key="9">
    <source>
        <dbReference type="Google" id="ProtNLM"/>
    </source>
</evidence>
<feature type="signal peptide" evidence="4">
    <location>
        <begin position="1"/>
        <end position="31"/>
    </location>
</feature>
<sequence length="1243" mass="136180">MPPSRFCPPRMPPRIIPIVILAFLSSYLASSATESSSPSSIHCHTGSSSPSHLECTPHTEDDSWLNHEMDQIAWPAPPSNDSLALLSAVQSFFASNPTHDDNVPTSKTLQTSIRDNAERLQPTLVTIRRLLHRHPELMYQERLTGQIVRRLLHEMGIENVSVGWGKNVHSKFYNSDGSLGDNQTHSPHVESDEYDGGGFGVVVDIGSGEPPCVLLRADMDALPIVEKTPLPPDLEGEEEAVDLFRSRHYGKMHACGHDAHMTMLLGAVYLIQSLKLQQHQQQPHQLPNSNKYAFPGTIRIIFQPAEEGGAGAKRMSEEGVLLRHPPPSYAFAMHVWPTLPSGEIGFRSGPMLAAADMFTLHIEGVGGHAAFPHLVVDPIVAASSIVLNVQTLVSRGMNPLESGVVSVTQVEAGDGAFNVIPARAVLRGTIRALSDEALLKLRRGLVRIAENTAVAHGCVLTSSTFSKDNYPVTINDGKLYPFAARVAGMVAKGGQVTNVNPTMGAEDFAFLAQGVPSAFFFLGQGGNANEDGLQTHVGTNCAGICKSGVGKVPTNLGLHHPEFNLDEDVMSKDISNQYPIPPVAPRGTKAASTAQNFRHPSLISSRATRLIEVRRRQESIYTYRSTFLEVAELLSNVPAGACRSSISEDPLGQSFGSTKKPSSRGHQHRSIFFSRNCRVQRNCREVNLTEIGKVTPSKFVLCLSQISRTNFSTKAFSMVGDASSETRKKRIQKDEALRLRSNNLHYNHVDTDNMTDPKSKRTKRAHEKDQAKYTKPKPQPLRPPFSLFVTCLPGLEPLLLKEIKYLQSWQSYDCTSSDRSPSIPRMIPGGIELSVPTLTHLYILCLYLGTASHIYIRLNGDDLDRNNDRGLCARIPSLFRARGFPELERKLKDLIIAQDWSHWLGISTKLNKKSQVESRVPPWNLQVHVTTSKSKLIHTKAVEGRVRKTIGEVLGLDLEDSGPSRESELGKKPTIRILVRIERDTVQVSLDATSVPMHMRGYRKNPHKAPLREDLAFALCVTGGLNPSWNLRPLQSLLGGSLSRTIENTAKLNVNLFDPCCGSGTIAIEGAAILAGLPPGRNRPAPFQGTLFCDHGLWKDIRFKALSVSDLGSNTVTANDIDADAIKAAKFNAEEAGVLQFVDFTTGSLQKHDLFAQTQSKSSASSLTIVANPPFGHRLSMASVYKKLAKSISALLLQRKLVRFAMIVSDPRPMRETGIPLEISFSTKSGGLSVVAMTMKQDN</sequence>
<dbReference type="Gene3D" id="3.30.2130.30">
    <property type="match status" value="1"/>
</dbReference>
<evidence type="ECO:0000256" key="1">
    <source>
        <dbReference type="ARBA" id="ARBA00006153"/>
    </source>
</evidence>
<feature type="region of interest" description="Disordered" evidence="3">
    <location>
        <begin position="35"/>
        <end position="60"/>
    </location>
</feature>
<dbReference type="AlphaFoldDB" id="A0ABD3PSE0"/>
<feature type="chain" id="PRO_5044839308" description="Peptidase M20 dimerisation domain-containing protein" evidence="4">
    <location>
        <begin position="32"/>
        <end position="1243"/>
    </location>
</feature>
<dbReference type="Gene3D" id="3.30.70.360">
    <property type="match status" value="1"/>
</dbReference>
<dbReference type="GO" id="GO:0016787">
    <property type="term" value="F:hydrolase activity"/>
    <property type="evidence" value="ECO:0007669"/>
    <property type="project" value="UniProtKB-KW"/>
</dbReference>
<evidence type="ECO:0000256" key="4">
    <source>
        <dbReference type="SAM" id="SignalP"/>
    </source>
</evidence>
<feature type="compositionally biased region" description="Basic and acidic residues" evidence="3">
    <location>
        <begin position="747"/>
        <end position="759"/>
    </location>
</feature>
<evidence type="ECO:0000256" key="2">
    <source>
        <dbReference type="ARBA" id="ARBA00022801"/>
    </source>
</evidence>
<dbReference type="NCBIfam" id="TIGR01891">
    <property type="entry name" value="amidohydrolases"/>
    <property type="match status" value="1"/>
</dbReference>